<evidence type="ECO:0000256" key="1">
    <source>
        <dbReference type="ARBA" id="ARBA00022679"/>
    </source>
</evidence>
<feature type="transmembrane region" description="Helical" evidence="2">
    <location>
        <begin position="237"/>
        <end position="254"/>
    </location>
</feature>
<dbReference type="InterPro" id="IPR043130">
    <property type="entry name" value="CDP-OH_PTrfase_TM_dom"/>
</dbReference>
<protein>
    <submittedName>
        <fullName evidence="3">Unannotated protein</fullName>
    </submittedName>
</protein>
<evidence type="ECO:0000313" key="3">
    <source>
        <dbReference type="EMBL" id="CAB4686379.1"/>
    </source>
</evidence>
<dbReference type="AlphaFoldDB" id="A0A6J6NJ38"/>
<keyword evidence="2" id="KW-0812">Transmembrane</keyword>
<dbReference type="Pfam" id="PF01066">
    <property type="entry name" value="CDP-OH_P_transf"/>
    <property type="match status" value="1"/>
</dbReference>
<dbReference type="InterPro" id="IPR048254">
    <property type="entry name" value="CDP_ALCOHOL_P_TRANSF_CS"/>
</dbReference>
<dbReference type="GO" id="GO:0008654">
    <property type="term" value="P:phospholipid biosynthetic process"/>
    <property type="evidence" value="ECO:0007669"/>
    <property type="project" value="InterPro"/>
</dbReference>
<dbReference type="GO" id="GO:0016020">
    <property type="term" value="C:membrane"/>
    <property type="evidence" value="ECO:0007669"/>
    <property type="project" value="InterPro"/>
</dbReference>
<organism evidence="3">
    <name type="scientific">freshwater metagenome</name>
    <dbReference type="NCBI Taxonomy" id="449393"/>
    <lineage>
        <taxon>unclassified sequences</taxon>
        <taxon>metagenomes</taxon>
        <taxon>ecological metagenomes</taxon>
    </lineage>
</organism>
<gene>
    <name evidence="3" type="ORF">UFOPK2399_00356</name>
</gene>
<evidence type="ECO:0000256" key="2">
    <source>
        <dbReference type="SAM" id="Phobius"/>
    </source>
</evidence>
<feature type="transmembrane region" description="Helical" evidence="2">
    <location>
        <begin position="109"/>
        <end position="142"/>
    </location>
</feature>
<dbReference type="EMBL" id="CAEZXP010000001">
    <property type="protein sequence ID" value="CAB4686379.1"/>
    <property type="molecule type" value="Genomic_DNA"/>
</dbReference>
<dbReference type="Gene3D" id="1.20.120.1760">
    <property type="match status" value="1"/>
</dbReference>
<proteinExistence type="predicted"/>
<keyword evidence="2" id="KW-1133">Transmembrane helix</keyword>
<accession>A0A6J6NJ38</accession>
<dbReference type="GO" id="GO:0016780">
    <property type="term" value="F:phosphotransferase activity, for other substituted phosphate groups"/>
    <property type="evidence" value="ECO:0007669"/>
    <property type="project" value="InterPro"/>
</dbReference>
<sequence>MPAPVVQRILAPSRKQRPSFEVVCELVFRPIAHLLVLLLAPLRVPPPAVVVTAATTGIGAAVLIASHHYAAGALLLVLKTILDNADGQLARATNQITVLGRYLDSESDLLVNAFVFAALGIATGHLAVAAISFLCVTLALGVDFNLERLYRAERGEPFDPMPPATGIAGVLAHIYRAVYAPQDVWIERYCERRLRRATPAQRLAYHDRATLQLLANFGLSTQLAVLSACLAFDTPTLYLWLGIGCAVTLIPLELRRGRRQAHSRL</sequence>
<keyword evidence="2" id="KW-0472">Membrane</keyword>
<dbReference type="PROSITE" id="PS00379">
    <property type="entry name" value="CDP_ALCOHOL_P_TRANSF"/>
    <property type="match status" value="1"/>
</dbReference>
<name>A0A6J6NJ38_9ZZZZ</name>
<dbReference type="InterPro" id="IPR000462">
    <property type="entry name" value="CDP-OH_P_trans"/>
</dbReference>
<keyword evidence="1" id="KW-0808">Transferase</keyword>
<reference evidence="3" key="1">
    <citation type="submission" date="2020-05" db="EMBL/GenBank/DDBJ databases">
        <authorList>
            <person name="Chiriac C."/>
            <person name="Salcher M."/>
            <person name="Ghai R."/>
            <person name="Kavagutti S V."/>
        </authorList>
    </citation>
    <scope>NUCLEOTIDE SEQUENCE</scope>
</reference>
<feature type="transmembrane region" description="Helical" evidence="2">
    <location>
        <begin position="211"/>
        <end position="231"/>
    </location>
</feature>